<dbReference type="Proteomes" id="UP001519363">
    <property type="component" value="Unassembled WGS sequence"/>
</dbReference>
<protein>
    <submittedName>
        <fullName evidence="7">3-hydroxyisobutyrate dehydrogenase</fullName>
        <ecNumber evidence="7">1.1.1.31</ecNumber>
    </submittedName>
</protein>
<name>A0ABS5AL17_9PSEU</name>
<dbReference type="InterPro" id="IPR013328">
    <property type="entry name" value="6PGD_dom2"/>
</dbReference>
<dbReference type="InterPro" id="IPR036291">
    <property type="entry name" value="NAD(P)-bd_dom_sf"/>
</dbReference>
<dbReference type="GO" id="GO:0008442">
    <property type="term" value="F:3-hydroxyisobutyrate dehydrogenase activity"/>
    <property type="evidence" value="ECO:0007669"/>
    <property type="project" value="UniProtKB-EC"/>
</dbReference>
<dbReference type="InterPro" id="IPR015815">
    <property type="entry name" value="HIBADH-related"/>
</dbReference>
<dbReference type="InterPro" id="IPR051265">
    <property type="entry name" value="HIBADH-related_NP60_sf"/>
</dbReference>
<dbReference type="EC" id="1.1.1.31" evidence="7"/>
<dbReference type="EMBL" id="JAGIOO010000001">
    <property type="protein sequence ID" value="MBP2477263.1"/>
    <property type="molecule type" value="Genomic_DNA"/>
</dbReference>
<evidence type="ECO:0000256" key="1">
    <source>
        <dbReference type="ARBA" id="ARBA00009080"/>
    </source>
</evidence>
<comment type="caution">
    <text evidence="7">The sequence shown here is derived from an EMBL/GenBank/DDBJ whole genome shotgun (WGS) entry which is preliminary data.</text>
</comment>
<reference evidence="7 8" key="1">
    <citation type="submission" date="2021-03" db="EMBL/GenBank/DDBJ databases">
        <title>Sequencing the genomes of 1000 actinobacteria strains.</title>
        <authorList>
            <person name="Klenk H.-P."/>
        </authorList>
    </citation>
    <scope>NUCLEOTIDE SEQUENCE [LARGE SCALE GENOMIC DNA]</scope>
    <source>
        <strain evidence="7 8">DSM 44580</strain>
    </source>
</reference>
<evidence type="ECO:0000256" key="2">
    <source>
        <dbReference type="ARBA" id="ARBA00023002"/>
    </source>
</evidence>
<dbReference type="Gene3D" id="3.40.50.720">
    <property type="entry name" value="NAD(P)-binding Rossmann-like Domain"/>
    <property type="match status" value="1"/>
</dbReference>
<dbReference type="InterPro" id="IPR006115">
    <property type="entry name" value="6PGDH_NADP-bd"/>
</dbReference>
<dbReference type="PANTHER" id="PTHR43580">
    <property type="entry name" value="OXIDOREDUCTASE GLYR1-RELATED"/>
    <property type="match status" value="1"/>
</dbReference>
<dbReference type="Gene3D" id="1.10.1040.10">
    <property type="entry name" value="N-(1-d-carboxylethyl)-l-norvaline Dehydrogenase, domain 2"/>
    <property type="match status" value="1"/>
</dbReference>
<feature type="signal peptide" evidence="4">
    <location>
        <begin position="1"/>
        <end position="22"/>
    </location>
</feature>
<evidence type="ECO:0000256" key="4">
    <source>
        <dbReference type="SAM" id="SignalP"/>
    </source>
</evidence>
<dbReference type="SUPFAM" id="SSF48179">
    <property type="entry name" value="6-phosphogluconate dehydrogenase C-terminal domain-like"/>
    <property type="match status" value="1"/>
</dbReference>
<proteinExistence type="inferred from homology"/>
<dbReference type="Pfam" id="PF03446">
    <property type="entry name" value="NAD_binding_2"/>
    <property type="match status" value="1"/>
</dbReference>
<comment type="similarity">
    <text evidence="1">Belongs to the HIBADH-related family.</text>
</comment>
<keyword evidence="3" id="KW-0520">NAD</keyword>
<evidence type="ECO:0000313" key="7">
    <source>
        <dbReference type="EMBL" id="MBP2477263.1"/>
    </source>
</evidence>
<keyword evidence="8" id="KW-1185">Reference proteome</keyword>
<evidence type="ECO:0000259" key="6">
    <source>
        <dbReference type="Pfam" id="PF14833"/>
    </source>
</evidence>
<evidence type="ECO:0000259" key="5">
    <source>
        <dbReference type="Pfam" id="PF03446"/>
    </source>
</evidence>
<dbReference type="SUPFAM" id="SSF51735">
    <property type="entry name" value="NAD(P)-binding Rossmann-fold domains"/>
    <property type="match status" value="1"/>
</dbReference>
<feature type="domain" description="3-hydroxyisobutyrate dehydrogenase-like NAD-binding" evidence="6">
    <location>
        <begin position="163"/>
        <end position="278"/>
    </location>
</feature>
<keyword evidence="4" id="KW-0732">Signal</keyword>
<dbReference type="PANTHER" id="PTHR43580:SF2">
    <property type="entry name" value="CYTOKINE-LIKE NUCLEAR FACTOR N-PAC"/>
    <property type="match status" value="1"/>
</dbReference>
<accession>A0ABS5AL17</accession>
<dbReference type="InterPro" id="IPR008927">
    <property type="entry name" value="6-PGluconate_DH-like_C_sf"/>
</dbReference>
<evidence type="ECO:0000313" key="8">
    <source>
        <dbReference type="Proteomes" id="UP001519363"/>
    </source>
</evidence>
<dbReference type="Pfam" id="PF14833">
    <property type="entry name" value="NAD_binding_11"/>
    <property type="match status" value="1"/>
</dbReference>
<feature type="chain" id="PRO_5045722922" evidence="4">
    <location>
        <begin position="23"/>
        <end position="283"/>
    </location>
</feature>
<evidence type="ECO:0000256" key="3">
    <source>
        <dbReference type="ARBA" id="ARBA00023027"/>
    </source>
</evidence>
<dbReference type="PROSITE" id="PS00895">
    <property type="entry name" value="3_HYDROXYISOBUT_DH"/>
    <property type="match status" value="1"/>
</dbReference>
<keyword evidence="2 7" id="KW-0560">Oxidoreductase</keyword>
<dbReference type="InterPro" id="IPR002204">
    <property type="entry name" value="3-OH-isobutyrate_DH-rel_CS"/>
</dbReference>
<dbReference type="RefSeq" id="WP_158103264.1">
    <property type="nucleotide sequence ID" value="NZ_JAGIOO010000001.1"/>
</dbReference>
<sequence length="283" mass="28852">MARIAFLGLGRMGALMAGRLLAAGHELTVWNRTAAKAEPLVHAGAKLAERPADAVSAAEVVITMLADGRSVNEVIFGTGAAAGSLAPGAVVVEMSTSGPGAVRDLRARMPEGTTLVDAPVKGTLDAAEAGTLAIFVGGTEEEFDRVREVLEVLGNPKRVGDAGAGAALKLVINSITASVPVLVGEVMALADGMGVDPATAWDELSRTAVGGMAVRMREQNEQEGLPVTFSLALAEKDLRLAVEAGAGPGGMIDTARRELAEAAEAGLAERDFSAVVAHLRGQA</sequence>
<feature type="domain" description="6-phosphogluconate dehydrogenase NADP-binding" evidence="5">
    <location>
        <begin position="3"/>
        <end position="155"/>
    </location>
</feature>
<dbReference type="InterPro" id="IPR029154">
    <property type="entry name" value="HIBADH-like_NADP-bd"/>
</dbReference>
<organism evidence="7 8">
    <name type="scientific">Crossiella equi</name>
    <dbReference type="NCBI Taxonomy" id="130796"/>
    <lineage>
        <taxon>Bacteria</taxon>
        <taxon>Bacillati</taxon>
        <taxon>Actinomycetota</taxon>
        <taxon>Actinomycetes</taxon>
        <taxon>Pseudonocardiales</taxon>
        <taxon>Pseudonocardiaceae</taxon>
        <taxon>Crossiella</taxon>
    </lineage>
</organism>
<dbReference type="PIRSF" id="PIRSF000103">
    <property type="entry name" value="HIBADH"/>
    <property type="match status" value="1"/>
</dbReference>
<gene>
    <name evidence="7" type="ORF">JOF53_006135</name>
</gene>